<organism evidence="1 2">
    <name type="scientific">Eumeta variegata</name>
    <name type="common">Bagworm moth</name>
    <name type="synonym">Eumeta japonica</name>
    <dbReference type="NCBI Taxonomy" id="151549"/>
    <lineage>
        <taxon>Eukaryota</taxon>
        <taxon>Metazoa</taxon>
        <taxon>Ecdysozoa</taxon>
        <taxon>Arthropoda</taxon>
        <taxon>Hexapoda</taxon>
        <taxon>Insecta</taxon>
        <taxon>Pterygota</taxon>
        <taxon>Neoptera</taxon>
        <taxon>Endopterygota</taxon>
        <taxon>Lepidoptera</taxon>
        <taxon>Glossata</taxon>
        <taxon>Ditrysia</taxon>
        <taxon>Tineoidea</taxon>
        <taxon>Psychidae</taxon>
        <taxon>Oiketicinae</taxon>
        <taxon>Eumeta</taxon>
    </lineage>
</organism>
<dbReference type="EMBL" id="BGZK01000029">
    <property type="protein sequence ID" value="GBP08182.1"/>
    <property type="molecule type" value="Genomic_DNA"/>
</dbReference>
<gene>
    <name evidence="1" type="ORF">EVAR_2961_1</name>
</gene>
<proteinExistence type="predicted"/>
<dbReference type="Gene3D" id="3.30.420.10">
    <property type="entry name" value="Ribonuclease H-like superfamily/Ribonuclease H"/>
    <property type="match status" value="1"/>
</dbReference>
<protein>
    <submittedName>
        <fullName evidence="1">Uncharacterized protein</fullName>
    </submittedName>
</protein>
<name>A0A4C1T125_EUMVA</name>
<reference evidence="1 2" key="1">
    <citation type="journal article" date="2019" name="Commun. Biol.">
        <title>The bagworm genome reveals a unique fibroin gene that provides high tensile strength.</title>
        <authorList>
            <person name="Kono N."/>
            <person name="Nakamura H."/>
            <person name="Ohtoshi R."/>
            <person name="Tomita M."/>
            <person name="Numata K."/>
            <person name="Arakawa K."/>
        </authorList>
    </citation>
    <scope>NUCLEOTIDE SEQUENCE [LARGE SCALE GENOMIC DNA]</scope>
</reference>
<evidence type="ECO:0000313" key="1">
    <source>
        <dbReference type="EMBL" id="GBP08182.1"/>
    </source>
</evidence>
<dbReference type="Proteomes" id="UP000299102">
    <property type="component" value="Unassembled WGS sequence"/>
</dbReference>
<comment type="caution">
    <text evidence="1">The sequence shown here is derived from an EMBL/GenBank/DDBJ whole genome shotgun (WGS) entry which is preliminary data.</text>
</comment>
<keyword evidence="2" id="KW-1185">Reference proteome</keyword>
<dbReference type="InterPro" id="IPR036397">
    <property type="entry name" value="RNaseH_sf"/>
</dbReference>
<evidence type="ECO:0000313" key="2">
    <source>
        <dbReference type="Proteomes" id="UP000299102"/>
    </source>
</evidence>
<dbReference type="GO" id="GO:0003676">
    <property type="term" value="F:nucleic acid binding"/>
    <property type="evidence" value="ECO:0007669"/>
    <property type="project" value="InterPro"/>
</dbReference>
<accession>A0A4C1T125</accession>
<dbReference type="AlphaFoldDB" id="A0A4C1T125"/>
<sequence>MQRFAGDNSNVVYAMVTGIEVLAHLPYLSDFASCDFYLFSKIKVQLQGKRFTDAEEAVAAYEKAVEATPNCQLGCRGSKFTDVTLDACSVWCRGNTNLYLAQFRRAERIHKHKRNDDLEYYETIFSKLAFSGAGLKVTRAVSARTWRALRNGRRDPPGFNCCLENGTRLPSSSRDYSQILEEITREGLPGKNARSPFSLPIS</sequence>